<evidence type="ECO:0000259" key="4">
    <source>
        <dbReference type="PROSITE" id="PS51000"/>
    </source>
</evidence>
<sequence>MGADSRHAGILDALRRRGGYAGIEELASGLSVTPQTIRRDLSELAEKGLLRRHHGGASLPSSIANTDYAVRHVENSAAKQRIARAAAALIPDGSSLFLTLGTTVEATAAALAATHRDLLVVTNSSAAARILGAAPGMQVHLLGGVWQARNGGLTGATAAEMAGRWRCDALLTGGGAIGADGWLLDYHEDEVAVARAMLARAGRLVIVADSAKFHRAAPCRVAQPGRGGMLVTEAAAPAATGRALRAAGAEIVIA</sequence>
<evidence type="ECO:0000256" key="3">
    <source>
        <dbReference type="ARBA" id="ARBA00023163"/>
    </source>
</evidence>
<feature type="domain" description="HTH deoR-type" evidence="4">
    <location>
        <begin position="4"/>
        <end position="59"/>
    </location>
</feature>
<evidence type="ECO:0000313" key="5">
    <source>
        <dbReference type="EMBL" id="MBL6457234.1"/>
    </source>
</evidence>
<dbReference type="PANTHER" id="PTHR30363:SF4">
    <property type="entry name" value="GLYCEROL-3-PHOSPHATE REGULON REPRESSOR"/>
    <property type="match status" value="1"/>
</dbReference>
<dbReference type="InterPro" id="IPR036388">
    <property type="entry name" value="WH-like_DNA-bd_sf"/>
</dbReference>
<keyword evidence="2" id="KW-0805">Transcription regulation</keyword>
<evidence type="ECO:0000256" key="1">
    <source>
        <dbReference type="ARBA" id="ARBA00022491"/>
    </source>
</evidence>
<evidence type="ECO:0000256" key="2">
    <source>
        <dbReference type="ARBA" id="ARBA00023015"/>
    </source>
</evidence>
<dbReference type="InterPro" id="IPR001034">
    <property type="entry name" value="DeoR_HTH"/>
</dbReference>
<name>A0ABS1V911_9PROT</name>
<keyword evidence="3" id="KW-0804">Transcription</keyword>
<dbReference type="SMART" id="SM01134">
    <property type="entry name" value="DeoRC"/>
    <property type="match status" value="1"/>
</dbReference>
<dbReference type="InterPro" id="IPR036390">
    <property type="entry name" value="WH_DNA-bd_sf"/>
</dbReference>
<comment type="caution">
    <text evidence="5">The sequence shown here is derived from an EMBL/GenBank/DDBJ whole genome shotgun (WGS) entry which is preliminary data.</text>
</comment>
<dbReference type="SUPFAM" id="SSF100950">
    <property type="entry name" value="NagB/RpiA/CoA transferase-like"/>
    <property type="match status" value="1"/>
</dbReference>
<dbReference type="Gene3D" id="1.10.10.10">
    <property type="entry name" value="Winged helix-like DNA-binding domain superfamily/Winged helix DNA-binding domain"/>
    <property type="match status" value="1"/>
</dbReference>
<dbReference type="Proteomes" id="UP000606490">
    <property type="component" value="Unassembled WGS sequence"/>
</dbReference>
<evidence type="ECO:0000313" key="6">
    <source>
        <dbReference type="Proteomes" id="UP000606490"/>
    </source>
</evidence>
<dbReference type="InterPro" id="IPR014036">
    <property type="entry name" value="DeoR-like_C"/>
</dbReference>
<dbReference type="Pfam" id="PF08220">
    <property type="entry name" value="HTH_DeoR"/>
    <property type="match status" value="1"/>
</dbReference>
<organism evidence="5 6">
    <name type="scientific">Belnapia mucosa</name>
    <dbReference type="NCBI Taxonomy" id="2804532"/>
    <lineage>
        <taxon>Bacteria</taxon>
        <taxon>Pseudomonadati</taxon>
        <taxon>Pseudomonadota</taxon>
        <taxon>Alphaproteobacteria</taxon>
        <taxon>Acetobacterales</taxon>
        <taxon>Roseomonadaceae</taxon>
        <taxon>Belnapia</taxon>
    </lineage>
</organism>
<dbReference type="SUPFAM" id="SSF46785">
    <property type="entry name" value="Winged helix' DNA-binding domain"/>
    <property type="match status" value="1"/>
</dbReference>
<accession>A0ABS1V911</accession>
<gene>
    <name evidence="5" type="ORF">JMJ55_18010</name>
</gene>
<keyword evidence="6" id="KW-1185">Reference proteome</keyword>
<dbReference type="PROSITE" id="PS51000">
    <property type="entry name" value="HTH_DEOR_2"/>
    <property type="match status" value="1"/>
</dbReference>
<dbReference type="SMART" id="SM00420">
    <property type="entry name" value="HTH_DEOR"/>
    <property type="match status" value="1"/>
</dbReference>
<protein>
    <submittedName>
        <fullName evidence="5">DeoR/GlpR transcriptional regulator</fullName>
    </submittedName>
</protein>
<dbReference type="Pfam" id="PF00455">
    <property type="entry name" value="DeoRC"/>
    <property type="match status" value="1"/>
</dbReference>
<dbReference type="InterPro" id="IPR037171">
    <property type="entry name" value="NagB/RpiA_transferase-like"/>
</dbReference>
<dbReference type="InterPro" id="IPR050313">
    <property type="entry name" value="Carb_Metab_HTH_regulators"/>
</dbReference>
<dbReference type="Gene3D" id="3.40.50.1360">
    <property type="match status" value="1"/>
</dbReference>
<reference evidence="5 6" key="1">
    <citation type="submission" date="2021-01" db="EMBL/GenBank/DDBJ databases">
        <title>Belnapia mucosa sp. nov. and Belnapia arida sp. nov., isolated from the Tabernas Desert (Almeria, Spain).</title>
        <authorList>
            <person name="Molina-Menor E."/>
            <person name="Vidal-Verdu A."/>
            <person name="Calonge A."/>
            <person name="Satari L."/>
            <person name="Pereto Magraner J."/>
            <person name="Porcar Miralles M."/>
        </authorList>
    </citation>
    <scope>NUCLEOTIDE SEQUENCE [LARGE SCALE GENOMIC DNA]</scope>
    <source>
        <strain evidence="5 6">T6</strain>
    </source>
</reference>
<dbReference type="RefSeq" id="WP_202826963.1">
    <property type="nucleotide sequence ID" value="NZ_JAEUXJ010000007.1"/>
</dbReference>
<dbReference type="PANTHER" id="PTHR30363">
    <property type="entry name" value="HTH-TYPE TRANSCRIPTIONAL REGULATOR SRLR-RELATED"/>
    <property type="match status" value="1"/>
</dbReference>
<dbReference type="PRINTS" id="PR00037">
    <property type="entry name" value="HTHLACR"/>
</dbReference>
<dbReference type="EMBL" id="JAEUXJ010000007">
    <property type="protein sequence ID" value="MBL6457234.1"/>
    <property type="molecule type" value="Genomic_DNA"/>
</dbReference>
<proteinExistence type="predicted"/>
<keyword evidence="1" id="KW-0678">Repressor</keyword>